<feature type="compositionally biased region" description="Low complexity" evidence="1">
    <location>
        <begin position="28"/>
        <end position="39"/>
    </location>
</feature>
<keyword evidence="3" id="KW-1185">Reference proteome</keyword>
<name>A0A2G8LQ42_STIJA</name>
<organism evidence="2 3">
    <name type="scientific">Stichopus japonicus</name>
    <name type="common">Sea cucumber</name>
    <dbReference type="NCBI Taxonomy" id="307972"/>
    <lineage>
        <taxon>Eukaryota</taxon>
        <taxon>Metazoa</taxon>
        <taxon>Echinodermata</taxon>
        <taxon>Eleutherozoa</taxon>
        <taxon>Echinozoa</taxon>
        <taxon>Holothuroidea</taxon>
        <taxon>Aspidochirotacea</taxon>
        <taxon>Aspidochirotida</taxon>
        <taxon>Stichopodidae</taxon>
        <taxon>Apostichopus</taxon>
    </lineage>
</organism>
<reference evidence="2 3" key="1">
    <citation type="journal article" date="2017" name="PLoS Biol.">
        <title>The sea cucumber genome provides insights into morphological evolution and visceral regeneration.</title>
        <authorList>
            <person name="Zhang X."/>
            <person name="Sun L."/>
            <person name="Yuan J."/>
            <person name="Sun Y."/>
            <person name="Gao Y."/>
            <person name="Zhang L."/>
            <person name="Li S."/>
            <person name="Dai H."/>
            <person name="Hamel J.F."/>
            <person name="Liu C."/>
            <person name="Yu Y."/>
            <person name="Liu S."/>
            <person name="Lin W."/>
            <person name="Guo K."/>
            <person name="Jin S."/>
            <person name="Xu P."/>
            <person name="Storey K.B."/>
            <person name="Huan P."/>
            <person name="Zhang T."/>
            <person name="Zhou Y."/>
            <person name="Zhang J."/>
            <person name="Lin C."/>
            <person name="Li X."/>
            <person name="Xing L."/>
            <person name="Huo D."/>
            <person name="Sun M."/>
            <person name="Wang L."/>
            <person name="Mercier A."/>
            <person name="Li F."/>
            <person name="Yang H."/>
            <person name="Xiang J."/>
        </authorList>
    </citation>
    <scope>NUCLEOTIDE SEQUENCE [LARGE SCALE GENOMIC DNA]</scope>
    <source>
        <strain evidence="2">Shaxun</strain>
        <tissue evidence="2">Muscle</tissue>
    </source>
</reference>
<dbReference type="Proteomes" id="UP000230750">
    <property type="component" value="Unassembled WGS sequence"/>
</dbReference>
<sequence length="267" mass="30618">MAFITHKSSSILNANSPFPIQRTATMDTSTSHISQSSSTLRGSFRGSRRTDHLMKLIQRKNTTQDDDKNLIQRVRLSNSFAKEQHQFNRHTEHTGYEKPLSRYHQMFTNQLENYRPMRVLRNDSLPYIPLQEKRRLMHRYSTLSKDSPQSPWRRGSDYVTNLSKRISFPPNNSSLTRLVKSLTPPKPQLLEKFRHAVRIIQIMIRAVMRAKDSARTKCAVIPSIGEDLTSQPDSIQAAVLLAKSALATDTKIIFDPGVFKANQEVNN</sequence>
<protein>
    <submittedName>
        <fullName evidence="2">Uncharacterized protein</fullName>
    </submittedName>
</protein>
<evidence type="ECO:0000313" key="3">
    <source>
        <dbReference type="Proteomes" id="UP000230750"/>
    </source>
</evidence>
<accession>A0A2G8LQ42</accession>
<comment type="caution">
    <text evidence="2">The sequence shown here is derived from an EMBL/GenBank/DDBJ whole genome shotgun (WGS) entry which is preliminary data.</text>
</comment>
<gene>
    <name evidence="2" type="ORF">BSL78_00813</name>
</gene>
<dbReference type="AlphaFoldDB" id="A0A2G8LQ42"/>
<evidence type="ECO:0000256" key="1">
    <source>
        <dbReference type="SAM" id="MobiDB-lite"/>
    </source>
</evidence>
<feature type="region of interest" description="Disordered" evidence="1">
    <location>
        <begin position="25"/>
        <end position="46"/>
    </location>
</feature>
<proteinExistence type="predicted"/>
<dbReference type="EMBL" id="MRZV01000015">
    <property type="protein sequence ID" value="PIK62290.1"/>
    <property type="molecule type" value="Genomic_DNA"/>
</dbReference>
<evidence type="ECO:0000313" key="2">
    <source>
        <dbReference type="EMBL" id="PIK62290.1"/>
    </source>
</evidence>